<dbReference type="CDD" id="cd02440">
    <property type="entry name" value="AdoMet_MTases"/>
    <property type="match status" value="2"/>
</dbReference>
<evidence type="ECO:0000313" key="3">
    <source>
        <dbReference type="EMBL" id="GGF75152.1"/>
    </source>
</evidence>
<dbReference type="AlphaFoldDB" id="A0A917FGZ9"/>
<dbReference type="GO" id="GO:0016740">
    <property type="term" value="F:transferase activity"/>
    <property type="evidence" value="ECO:0007669"/>
    <property type="project" value="UniProtKB-KW"/>
</dbReference>
<dbReference type="Pfam" id="PF13578">
    <property type="entry name" value="Methyltransf_24"/>
    <property type="match status" value="1"/>
</dbReference>
<dbReference type="EMBL" id="BMHV01000036">
    <property type="protein sequence ID" value="GGF75152.1"/>
    <property type="molecule type" value="Genomic_DNA"/>
</dbReference>
<protein>
    <recommendedName>
        <fullName evidence="2">Methyltransferase domain-containing protein</fullName>
    </recommendedName>
</protein>
<keyword evidence="4" id="KW-1185">Reference proteome</keyword>
<name>A0A917FGZ9_9PROT</name>
<reference evidence="3" key="2">
    <citation type="submission" date="2020-09" db="EMBL/GenBank/DDBJ databases">
        <authorList>
            <person name="Sun Q."/>
            <person name="Zhou Y."/>
        </authorList>
    </citation>
    <scope>NUCLEOTIDE SEQUENCE</scope>
    <source>
        <strain evidence="3">CGMCC 1.15254</strain>
    </source>
</reference>
<keyword evidence="1" id="KW-0808">Transferase</keyword>
<comment type="caution">
    <text evidence="3">The sequence shown here is derived from an EMBL/GenBank/DDBJ whole genome shotgun (WGS) entry which is preliminary data.</text>
</comment>
<gene>
    <name evidence="3" type="ORF">GCM10011332_31470</name>
</gene>
<dbReference type="PANTHER" id="PTHR43861">
    <property type="entry name" value="TRANS-ACONITATE 2-METHYLTRANSFERASE-RELATED"/>
    <property type="match status" value="1"/>
</dbReference>
<dbReference type="Proteomes" id="UP000632498">
    <property type="component" value="Unassembled WGS sequence"/>
</dbReference>
<dbReference type="Gene3D" id="3.40.50.150">
    <property type="entry name" value="Vaccinia Virus protein VP39"/>
    <property type="match status" value="2"/>
</dbReference>
<feature type="domain" description="Methyltransferase" evidence="2">
    <location>
        <begin position="260"/>
        <end position="356"/>
    </location>
</feature>
<evidence type="ECO:0000313" key="4">
    <source>
        <dbReference type="Proteomes" id="UP000632498"/>
    </source>
</evidence>
<evidence type="ECO:0000259" key="2">
    <source>
        <dbReference type="Pfam" id="PF13649"/>
    </source>
</evidence>
<evidence type="ECO:0000256" key="1">
    <source>
        <dbReference type="ARBA" id="ARBA00022679"/>
    </source>
</evidence>
<dbReference type="InterPro" id="IPR041698">
    <property type="entry name" value="Methyltransf_25"/>
</dbReference>
<sequence>MIDQIFKILQQCDYDYRQYTNPLDPLAHLFDEWEDNYRLKWSIAKVVDPKSILEIGVRYGYSAISFLDAAPQASYTGIDLDVAQFGGEVDAIDWAKRITAPYETQFIIGDSQEMHEFPAGMYDLIHVDGAQNGDSTYRDLEKAILQGRYILVDGYFWTKENLLASSVFMKDYKHLIEYSLVIPGYAGELLIKADEEKVQKYKKYLQKGDSLLIQELYQSDYYLESCGGYQEYKANTGKGLLDPLLATIFQIADVQAGQHVLDAGCGRGEIAYACASVGGTVDAVDYSESAISLTEKCFEDEDSIKNRVNIQCADITTFQPSKKLDRVIAGDLIEHLSPDEVDRLYDNIAKNLKDDGLLAVHTFPNLWFYQYGYTKKRKQAVKAGGYLSPQPRSYYEQAMHINEQSPKVLKKQLEKHFKYVLIWFGDPTNPLGSLVNKYGVSDCINASDLYALASNSPIDLEGVKHRLSQNVLTPCERLNITCSMNDDELSFVRNSQALLDVVVFNGNDFSVKSVGETPVHLSYHWVKDGDVVIWDGKRTKLHPLIVEGGDLRVKMNVIMPQKKGLYELQVTMVQEGVAWFDSDTQYKPFIVMVNVT</sequence>
<dbReference type="InterPro" id="IPR029063">
    <property type="entry name" value="SAM-dependent_MTases_sf"/>
</dbReference>
<reference evidence="3" key="1">
    <citation type="journal article" date="2014" name="Int. J. Syst. Evol. Microbiol.">
        <title>Complete genome sequence of Corynebacterium casei LMG S-19264T (=DSM 44701T), isolated from a smear-ripened cheese.</title>
        <authorList>
            <consortium name="US DOE Joint Genome Institute (JGI-PGF)"/>
            <person name="Walter F."/>
            <person name="Albersmeier A."/>
            <person name="Kalinowski J."/>
            <person name="Ruckert C."/>
        </authorList>
    </citation>
    <scope>NUCLEOTIDE SEQUENCE</scope>
    <source>
        <strain evidence="3">CGMCC 1.15254</strain>
    </source>
</reference>
<organism evidence="3 4">
    <name type="scientific">Terasakiella brassicae</name>
    <dbReference type="NCBI Taxonomy" id="1634917"/>
    <lineage>
        <taxon>Bacteria</taxon>
        <taxon>Pseudomonadati</taxon>
        <taxon>Pseudomonadota</taxon>
        <taxon>Alphaproteobacteria</taxon>
        <taxon>Rhodospirillales</taxon>
        <taxon>Terasakiellaceae</taxon>
        <taxon>Terasakiella</taxon>
    </lineage>
</organism>
<dbReference type="RefSeq" id="WP_188666964.1">
    <property type="nucleotide sequence ID" value="NZ_BMHV01000036.1"/>
</dbReference>
<dbReference type="Pfam" id="PF13649">
    <property type="entry name" value="Methyltransf_25"/>
    <property type="match status" value="1"/>
</dbReference>
<accession>A0A917FGZ9</accession>
<proteinExistence type="predicted"/>
<dbReference type="SUPFAM" id="SSF53335">
    <property type="entry name" value="S-adenosyl-L-methionine-dependent methyltransferases"/>
    <property type="match status" value="2"/>
</dbReference>